<keyword evidence="2" id="KW-1185">Reference proteome</keyword>
<dbReference type="EMBL" id="JAVDPF010000034">
    <property type="protein sequence ID" value="KAL1869532.1"/>
    <property type="molecule type" value="Genomic_DNA"/>
</dbReference>
<dbReference type="Gene3D" id="3.30.1330.40">
    <property type="entry name" value="RutC-like"/>
    <property type="match status" value="1"/>
</dbReference>
<accession>A0ABR3X1G9</accession>
<reference evidence="1 2" key="1">
    <citation type="journal article" date="2024" name="IMA Fungus">
        <title>IMA Genome - F19 : A genome assembly and annotation guide to empower mycologists, including annotated draft genome sequences of Ceratocystis pirilliformis, Diaporthe australafricana, Fusarium ophioides, Paecilomyces lecythidis, and Sporothrix stenoceras.</title>
        <authorList>
            <person name="Aylward J."/>
            <person name="Wilson A.M."/>
            <person name="Visagie C.M."/>
            <person name="Spraker J."/>
            <person name="Barnes I."/>
            <person name="Buitendag C."/>
            <person name="Ceriani C."/>
            <person name="Del Mar Angel L."/>
            <person name="du Plessis D."/>
            <person name="Fuchs T."/>
            <person name="Gasser K."/>
            <person name="Kramer D."/>
            <person name="Li W."/>
            <person name="Munsamy K."/>
            <person name="Piso A."/>
            <person name="Price J.L."/>
            <person name="Sonnekus B."/>
            <person name="Thomas C."/>
            <person name="van der Nest A."/>
            <person name="van Dijk A."/>
            <person name="van Heerden A."/>
            <person name="van Vuuren N."/>
            <person name="Yilmaz N."/>
            <person name="Duong T.A."/>
            <person name="van der Merwe N.A."/>
            <person name="Wingfield M.J."/>
            <person name="Wingfield B.D."/>
        </authorList>
    </citation>
    <scope>NUCLEOTIDE SEQUENCE [LARGE SCALE GENOMIC DNA]</scope>
    <source>
        <strain evidence="1 2">CMW 18167</strain>
    </source>
</reference>
<evidence type="ECO:0000313" key="2">
    <source>
        <dbReference type="Proteomes" id="UP001583193"/>
    </source>
</evidence>
<organism evidence="1 2">
    <name type="scientific">Paecilomyces lecythidis</name>
    <dbReference type="NCBI Taxonomy" id="3004212"/>
    <lineage>
        <taxon>Eukaryota</taxon>
        <taxon>Fungi</taxon>
        <taxon>Dikarya</taxon>
        <taxon>Ascomycota</taxon>
        <taxon>Pezizomycotina</taxon>
        <taxon>Eurotiomycetes</taxon>
        <taxon>Eurotiomycetidae</taxon>
        <taxon>Eurotiales</taxon>
        <taxon>Thermoascaceae</taxon>
        <taxon>Paecilomyces</taxon>
    </lineage>
</organism>
<name>A0ABR3X1G9_9EURO</name>
<dbReference type="SUPFAM" id="SSF55298">
    <property type="entry name" value="YjgF-like"/>
    <property type="match status" value="1"/>
</dbReference>
<dbReference type="Pfam" id="PF01042">
    <property type="entry name" value="Ribonuc_L-PSP"/>
    <property type="match status" value="1"/>
</dbReference>
<evidence type="ECO:0008006" key="3">
    <source>
        <dbReference type="Google" id="ProtNLM"/>
    </source>
</evidence>
<sequence length="140" mass="14959">MPSISYQTLPGPVGDCLKAASLATTASVPVSSNTSLVFTTGHIGLDLKTGALVNHDAKAEFEAIFDCLDAALKNAGVAAGMAQAYRLVSYLVRAEDETMMHDIFRRKYPGHTPTWATVIVKAINVATMRAEITAEAAYFH</sequence>
<dbReference type="InterPro" id="IPR006175">
    <property type="entry name" value="YjgF/YER057c/UK114"/>
</dbReference>
<proteinExistence type="predicted"/>
<protein>
    <recommendedName>
        <fullName evidence="3">YjgF-like protein</fullName>
    </recommendedName>
</protein>
<comment type="caution">
    <text evidence="1">The sequence shown here is derived from an EMBL/GenBank/DDBJ whole genome shotgun (WGS) entry which is preliminary data.</text>
</comment>
<gene>
    <name evidence="1" type="ORF">Plec18167_007830</name>
</gene>
<dbReference type="Proteomes" id="UP001583193">
    <property type="component" value="Unassembled WGS sequence"/>
</dbReference>
<evidence type="ECO:0000313" key="1">
    <source>
        <dbReference type="EMBL" id="KAL1869532.1"/>
    </source>
</evidence>
<dbReference type="InterPro" id="IPR035959">
    <property type="entry name" value="RutC-like_sf"/>
</dbReference>